<evidence type="ECO:0000256" key="1">
    <source>
        <dbReference type="ARBA" id="ARBA00004173"/>
    </source>
</evidence>
<dbReference type="Proteomes" id="UP000290572">
    <property type="component" value="Unassembled WGS sequence"/>
</dbReference>
<dbReference type="GO" id="GO:0030335">
    <property type="term" value="P:positive regulation of cell migration"/>
    <property type="evidence" value="ECO:0007669"/>
    <property type="project" value="TreeGrafter"/>
</dbReference>
<dbReference type="GO" id="GO:0051781">
    <property type="term" value="P:positive regulation of cell division"/>
    <property type="evidence" value="ECO:0007669"/>
    <property type="project" value="UniProtKB-KW"/>
</dbReference>
<dbReference type="GO" id="GO:0005615">
    <property type="term" value="C:extracellular space"/>
    <property type="evidence" value="ECO:0007669"/>
    <property type="project" value="TreeGrafter"/>
</dbReference>
<evidence type="ECO:0000256" key="15">
    <source>
        <dbReference type="ARBA" id="ARBA00023246"/>
    </source>
</evidence>
<keyword evidence="24" id="KW-1185">Reference proteome</keyword>
<dbReference type="EMBL" id="QBIY01013347">
    <property type="protein sequence ID" value="RXN07353.1"/>
    <property type="molecule type" value="Genomic_DNA"/>
</dbReference>
<feature type="domain" description="CUB" evidence="21">
    <location>
        <begin position="114"/>
        <end position="231"/>
    </location>
</feature>
<comment type="subcellular location">
    <subcellularLocation>
        <location evidence="1">Mitochondrion</location>
    </subcellularLocation>
    <subcellularLocation>
        <location evidence="2">Secreted</location>
    </subcellularLocation>
</comment>
<keyword evidence="7" id="KW-0964">Secreted</keyword>
<dbReference type="PANTHER" id="PTHR11633">
    <property type="entry name" value="PLATELET-DERIVED GROWTH FACTOR"/>
    <property type="match status" value="1"/>
</dbReference>
<keyword evidence="16" id="KW-0687">Ribonucleoprotein</keyword>
<keyword evidence="14" id="KW-0325">Glycoprotein</keyword>
<dbReference type="InterPro" id="IPR029034">
    <property type="entry name" value="Cystine-knot_cytokine"/>
</dbReference>
<comment type="similarity">
    <text evidence="4">Belongs to the universal ribosomal protein uL18 family.</text>
</comment>
<evidence type="ECO:0000256" key="6">
    <source>
        <dbReference type="ARBA" id="ARBA00022473"/>
    </source>
</evidence>
<evidence type="ECO:0000256" key="17">
    <source>
        <dbReference type="ARBA" id="ARBA00059887"/>
    </source>
</evidence>
<keyword evidence="11" id="KW-0339">Growth factor</keyword>
<comment type="caution">
    <text evidence="20">Lacks conserved residue(s) required for the propagation of feature annotation.</text>
</comment>
<evidence type="ECO:0000256" key="18">
    <source>
        <dbReference type="ARBA" id="ARBA00069051"/>
    </source>
</evidence>
<comment type="similarity">
    <text evidence="3">Belongs to the PDGF/VEGF growth factor family.</text>
</comment>
<feature type="domain" description="Platelet-derived growth factor (PDGF) family profile" evidence="22">
    <location>
        <begin position="320"/>
        <end position="361"/>
    </location>
</feature>
<protein>
    <recommendedName>
        <fullName evidence="18">Large ribosomal subunit protein uL18m</fullName>
    </recommendedName>
    <alternativeName>
        <fullName evidence="19">39S ribosomal protein L18, mitochondrial</fullName>
    </alternativeName>
    <alternativeName>
        <fullName evidence="5">Platelet-derived growth factor C</fullName>
    </alternativeName>
</protein>
<evidence type="ECO:0000256" key="4">
    <source>
        <dbReference type="ARBA" id="ARBA00007116"/>
    </source>
</evidence>
<evidence type="ECO:0000259" key="22">
    <source>
        <dbReference type="PROSITE" id="PS50278"/>
    </source>
</evidence>
<keyword evidence="15" id="KW-0497">Mitogen</keyword>
<evidence type="ECO:0000256" key="9">
    <source>
        <dbReference type="ARBA" id="ARBA00022729"/>
    </source>
</evidence>
<dbReference type="GO" id="GO:0051897">
    <property type="term" value="P:positive regulation of phosphatidylinositol 3-kinase/protein kinase B signal transduction"/>
    <property type="evidence" value="ECO:0007669"/>
    <property type="project" value="TreeGrafter"/>
</dbReference>
<evidence type="ECO:0000313" key="23">
    <source>
        <dbReference type="EMBL" id="RXN07353.1"/>
    </source>
</evidence>
<evidence type="ECO:0000256" key="2">
    <source>
        <dbReference type="ARBA" id="ARBA00004613"/>
    </source>
</evidence>
<dbReference type="GO" id="GO:0006412">
    <property type="term" value="P:translation"/>
    <property type="evidence" value="ECO:0007669"/>
    <property type="project" value="InterPro"/>
</dbReference>
<dbReference type="GO" id="GO:0070374">
    <property type="term" value="P:positive regulation of ERK1 and ERK2 cascade"/>
    <property type="evidence" value="ECO:0007669"/>
    <property type="project" value="TreeGrafter"/>
</dbReference>
<dbReference type="CDD" id="cd00041">
    <property type="entry name" value="CUB"/>
    <property type="match status" value="1"/>
</dbReference>
<evidence type="ECO:0000256" key="14">
    <source>
        <dbReference type="ARBA" id="ARBA00023180"/>
    </source>
</evidence>
<dbReference type="Gene3D" id="3.30.420.80">
    <property type="entry name" value="Ribosomal protein S11"/>
    <property type="match status" value="1"/>
</dbReference>
<evidence type="ECO:0000256" key="7">
    <source>
        <dbReference type="ARBA" id="ARBA00022525"/>
    </source>
</evidence>
<proteinExistence type="inferred from homology"/>
<dbReference type="InterPro" id="IPR000072">
    <property type="entry name" value="PDGF/VEGF_dom"/>
</dbReference>
<dbReference type="CDD" id="cd00432">
    <property type="entry name" value="Ribosomal_L18_L5e"/>
    <property type="match status" value="1"/>
</dbReference>
<evidence type="ECO:0000256" key="5">
    <source>
        <dbReference type="ARBA" id="ARBA00018877"/>
    </source>
</evidence>
<dbReference type="Pfam" id="PF00431">
    <property type="entry name" value="CUB"/>
    <property type="match status" value="1"/>
</dbReference>
<comment type="function">
    <text evidence="17">Together with thiosulfate sulfurtransferase (TST), acts as a mitochondrial import factor for the cytosolic 5S rRNA. The precursor form shows RNA chaperone activity; is able to fold the 5S rRNA into an import-competent conformation that is recognized by rhodanese (TST). Both the cytoplasmic and mitochondrial forms are able to bind to the helix IV-loop D in the gamma domain of the 5S rRNA.</text>
</comment>
<dbReference type="GO" id="GO:0005161">
    <property type="term" value="F:platelet-derived growth factor receptor binding"/>
    <property type="evidence" value="ECO:0007669"/>
    <property type="project" value="TreeGrafter"/>
</dbReference>
<dbReference type="STRING" id="84645.A0A498LIH1"/>
<gene>
    <name evidence="23" type="ORF">ROHU_032273</name>
</gene>
<dbReference type="SUPFAM" id="SSF49854">
    <property type="entry name" value="Spermadhesin, CUB domain"/>
    <property type="match status" value="1"/>
</dbReference>
<dbReference type="PROSITE" id="PS50278">
    <property type="entry name" value="PDGF_2"/>
    <property type="match status" value="1"/>
</dbReference>
<organism evidence="23 24">
    <name type="scientific">Labeo rohita</name>
    <name type="common">Indian major carp</name>
    <name type="synonym">Cyprinus rohita</name>
    <dbReference type="NCBI Taxonomy" id="84645"/>
    <lineage>
        <taxon>Eukaryota</taxon>
        <taxon>Metazoa</taxon>
        <taxon>Chordata</taxon>
        <taxon>Craniata</taxon>
        <taxon>Vertebrata</taxon>
        <taxon>Euteleostomi</taxon>
        <taxon>Actinopterygii</taxon>
        <taxon>Neopterygii</taxon>
        <taxon>Teleostei</taxon>
        <taxon>Ostariophysi</taxon>
        <taxon>Cypriniformes</taxon>
        <taxon>Cyprinidae</taxon>
        <taxon>Labeoninae</taxon>
        <taxon>Labeonini</taxon>
        <taxon>Labeo</taxon>
    </lineage>
</organism>
<dbReference type="PROSITE" id="PS01180">
    <property type="entry name" value="CUB"/>
    <property type="match status" value="1"/>
</dbReference>
<evidence type="ECO:0000256" key="12">
    <source>
        <dbReference type="ARBA" id="ARBA00023128"/>
    </source>
</evidence>
<dbReference type="AlphaFoldDB" id="A0A498LIH1"/>
<evidence type="ECO:0000256" key="8">
    <source>
        <dbReference type="ARBA" id="ARBA00022685"/>
    </source>
</evidence>
<dbReference type="InterPro" id="IPR035914">
    <property type="entry name" value="Sperma_CUB_dom_sf"/>
</dbReference>
<keyword evidence="8" id="KW-0165">Cleavage on pair of basic residues</keyword>
<dbReference type="GO" id="GO:0048008">
    <property type="term" value="P:platelet-derived growth factor receptor signaling pathway"/>
    <property type="evidence" value="ECO:0007669"/>
    <property type="project" value="TreeGrafter"/>
</dbReference>
<dbReference type="PANTHER" id="PTHR11633:SF5">
    <property type="entry name" value="PLATELET-DERIVED GROWTH FACTOR C"/>
    <property type="match status" value="1"/>
</dbReference>
<reference evidence="23 24" key="1">
    <citation type="submission" date="2018-03" db="EMBL/GenBank/DDBJ databases">
        <title>Draft genome sequence of Rohu Carp (Labeo rohita).</title>
        <authorList>
            <person name="Das P."/>
            <person name="Kushwaha B."/>
            <person name="Joshi C.G."/>
            <person name="Kumar D."/>
            <person name="Nagpure N.S."/>
            <person name="Sahoo L."/>
            <person name="Das S.P."/>
            <person name="Bit A."/>
            <person name="Patnaik S."/>
            <person name="Meher P.K."/>
            <person name="Jayasankar P."/>
            <person name="Koringa P.G."/>
            <person name="Patel N.V."/>
            <person name="Hinsu A.T."/>
            <person name="Kumar R."/>
            <person name="Pandey M."/>
            <person name="Agarwal S."/>
            <person name="Srivastava S."/>
            <person name="Singh M."/>
            <person name="Iquebal M.A."/>
            <person name="Jaiswal S."/>
            <person name="Angadi U.B."/>
            <person name="Kumar N."/>
            <person name="Raza M."/>
            <person name="Shah T.M."/>
            <person name="Rai A."/>
            <person name="Jena J.K."/>
        </authorList>
    </citation>
    <scope>NUCLEOTIDE SEQUENCE [LARGE SCALE GENOMIC DNA]</scope>
    <source>
        <strain evidence="23">DASCIFA01</strain>
        <tissue evidence="23">Testis</tissue>
    </source>
</reference>
<evidence type="ECO:0000256" key="3">
    <source>
        <dbReference type="ARBA" id="ARBA00006686"/>
    </source>
</evidence>
<keyword evidence="10" id="KW-0689">Ribosomal protein</keyword>
<dbReference type="Gene3D" id="2.60.120.290">
    <property type="entry name" value="Spermadhesin, CUB domain"/>
    <property type="match status" value="1"/>
</dbReference>
<dbReference type="SUPFAM" id="SSF57501">
    <property type="entry name" value="Cystine-knot cytokines"/>
    <property type="match status" value="1"/>
</dbReference>
<evidence type="ECO:0000256" key="13">
    <source>
        <dbReference type="ARBA" id="ARBA00023157"/>
    </source>
</evidence>
<dbReference type="GO" id="GO:1990904">
    <property type="term" value="C:ribonucleoprotein complex"/>
    <property type="evidence" value="ECO:0007669"/>
    <property type="project" value="UniProtKB-KW"/>
</dbReference>
<dbReference type="GO" id="GO:0008284">
    <property type="term" value="P:positive regulation of cell population proliferation"/>
    <property type="evidence" value="ECO:0007669"/>
    <property type="project" value="TreeGrafter"/>
</dbReference>
<keyword evidence="9" id="KW-0732">Signal</keyword>
<dbReference type="GO" id="GO:0005743">
    <property type="term" value="C:mitochondrial inner membrane"/>
    <property type="evidence" value="ECO:0007669"/>
    <property type="project" value="UniProtKB-ARBA"/>
</dbReference>
<keyword evidence="6" id="KW-0217">Developmental protein</keyword>
<dbReference type="InterPro" id="IPR000859">
    <property type="entry name" value="CUB_dom"/>
</dbReference>
<evidence type="ECO:0000256" key="11">
    <source>
        <dbReference type="ARBA" id="ARBA00023030"/>
    </source>
</evidence>
<dbReference type="Gene3D" id="2.10.90.10">
    <property type="entry name" value="Cystine-knot cytokines"/>
    <property type="match status" value="1"/>
</dbReference>
<name>A0A498LIH1_LABRO</name>
<dbReference type="GO" id="GO:0008083">
    <property type="term" value="F:growth factor activity"/>
    <property type="evidence" value="ECO:0007669"/>
    <property type="project" value="UniProtKB-KW"/>
</dbReference>
<evidence type="ECO:0000313" key="24">
    <source>
        <dbReference type="Proteomes" id="UP000290572"/>
    </source>
</evidence>
<dbReference type="GO" id="GO:0005840">
    <property type="term" value="C:ribosome"/>
    <property type="evidence" value="ECO:0007669"/>
    <property type="project" value="UniProtKB-KW"/>
</dbReference>
<accession>A0A498LIH1</accession>
<comment type="caution">
    <text evidence="23">The sequence shown here is derived from an EMBL/GenBank/DDBJ whole genome shotgun (WGS) entry which is preliminary data.</text>
</comment>
<dbReference type="GO" id="GO:0003735">
    <property type="term" value="F:structural constituent of ribosome"/>
    <property type="evidence" value="ECO:0007669"/>
    <property type="project" value="InterPro"/>
</dbReference>
<dbReference type="SMART" id="SM00042">
    <property type="entry name" value="CUB"/>
    <property type="match status" value="1"/>
</dbReference>
<evidence type="ECO:0000256" key="20">
    <source>
        <dbReference type="PROSITE-ProRule" id="PRU00059"/>
    </source>
</evidence>
<evidence type="ECO:0000259" key="21">
    <source>
        <dbReference type="PROSITE" id="PS01180"/>
    </source>
</evidence>
<dbReference type="FunFam" id="3.30.420.80:FF:000005">
    <property type="entry name" value="39S ribosomal protein L18, mitochondrial"/>
    <property type="match status" value="1"/>
</dbReference>
<dbReference type="InterPro" id="IPR036967">
    <property type="entry name" value="Ribosomal_uS11_sf"/>
</dbReference>
<keyword evidence="13" id="KW-1015">Disulfide bond</keyword>
<dbReference type="InterPro" id="IPR057268">
    <property type="entry name" value="Ribosomal_L18"/>
</dbReference>
<evidence type="ECO:0000256" key="16">
    <source>
        <dbReference type="ARBA" id="ARBA00023274"/>
    </source>
</evidence>
<evidence type="ECO:0000256" key="10">
    <source>
        <dbReference type="ARBA" id="ARBA00022980"/>
    </source>
</evidence>
<dbReference type="FunFam" id="2.60.120.290:FF:000017">
    <property type="entry name" value="Platelet derived growth factor C"/>
    <property type="match status" value="1"/>
</dbReference>
<evidence type="ECO:0000256" key="19">
    <source>
        <dbReference type="ARBA" id="ARBA00082661"/>
    </source>
</evidence>
<keyword evidence="12" id="KW-0496">Mitochondrion</keyword>
<dbReference type="SUPFAM" id="SSF53137">
    <property type="entry name" value="Translational machinery components"/>
    <property type="match status" value="1"/>
</dbReference>
<sequence>MSRWRNRVTSVRFTTPVRKSRMVSMRLERIRDVNMATHPDENGFPAKHELDGVVSMRLERIRDVNMATHPDENGFPAKHELDGVTLAHVQTHMLTCMSVPSLFLPLPGVHESQHEKVLSVTGDGIIQSPDFPNTYPRNTVIVWRLVAVTESSRIQLTFDPRFGLEDAEDGICKYDYVEVEEPVGDVVLGRWCGSEMVPGPQVSKGNQILIRFVSDEYFPSDPGFCIRYSLLQQRQPEPEAPAAMPAWMQSVDVLSEAVAGFSTMEEVMKYLEPDRWQVDIDDLYKPTWQVLGKSFFHQKKARVGVVDLNLLREEVRLYSCTPRNFSVSLREELKRTDAIFWPSCLLVKRCGGNCACCSHNCYDCQCSPTKVAKKYHEEGPPLNRNFLDGVFTPGHHLDGIASVVCPIDTTARKYSQTAPEPEPVISDNEAINKTFVNRNPRNLEQMALAVKDRGWATVWPSRQYYHRLVFRRTQHHITAEVYSSDSIDPVLTCSTKEWALKRELGSTRSVAACRAVGEVLAQRCREAGITRIVYREVPWKFRSESNQTFWTAMKEGGIMLSEPRRKFI</sequence>